<evidence type="ECO:0000259" key="8">
    <source>
        <dbReference type="PROSITE" id="PS51192"/>
    </source>
</evidence>
<feature type="compositionally biased region" description="Basic and acidic residues" evidence="7">
    <location>
        <begin position="9"/>
        <end position="34"/>
    </location>
</feature>
<dbReference type="Pfam" id="PF00271">
    <property type="entry name" value="Helicase_C"/>
    <property type="match status" value="1"/>
</dbReference>
<evidence type="ECO:0000256" key="7">
    <source>
        <dbReference type="SAM" id="MobiDB-lite"/>
    </source>
</evidence>
<dbReference type="AlphaFoldDB" id="A0A835M4Z2"/>
<comment type="subcellular location">
    <subcellularLocation>
        <location evidence="1">Nucleus</location>
    </subcellularLocation>
</comment>
<keyword evidence="11" id="KW-1185">Reference proteome</keyword>
<dbReference type="InterPro" id="IPR001650">
    <property type="entry name" value="Helicase_C-like"/>
</dbReference>
<dbReference type="InterPro" id="IPR027417">
    <property type="entry name" value="P-loop_NTPase"/>
</dbReference>
<feature type="domain" description="Helicase ATP-binding" evidence="8">
    <location>
        <begin position="188"/>
        <end position="367"/>
    </location>
</feature>
<dbReference type="SUPFAM" id="SSF52540">
    <property type="entry name" value="P-loop containing nucleoside triphosphate hydrolases"/>
    <property type="match status" value="2"/>
</dbReference>
<dbReference type="InterPro" id="IPR014001">
    <property type="entry name" value="Helicase_ATP-bd"/>
</dbReference>
<dbReference type="PANTHER" id="PTHR45821">
    <property type="entry name" value="SNF2 DOMAIN-CONTAINING PROTEIN CLASSY 2-RELATED"/>
    <property type="match status" value="1"/>
</dbReference>
<keyword evidence="6" id="KW-0539">Nucleus</keyword>
<evidence type="ECO:0000256" key="4">
    <source>
        <dbReference type="ARBA" id="ARBA00022806"/>
    </source>
</evidence>
<keyword evidence="2" id="KW-0547">Nucleotide-binding</keyword>
<dbReference type="InterPro" id="IPR038718">
    <property type="entry name" value="SNF2-like_sf"/>
</dbReference>
<keyword evidence="4" id="KW-0347">Helicase</keyword>
<proteinExistence type="predicted"/>
<gene>
    <name evidence="10" type="ORF">IFM89_006562</name>
</gene>
<keyword evidence="3" id="KW-0378">Hydrolase</keyword>
<dbReference type="PROSITE" id="PS51192">
    <property type="entry name" value="HELICASE_ATP_BIND_1"/>
    <property type="match status" value="1"/>
</dbReference>
<dbReference type="SMART" id="SM00490">
    <property type="entry name" value="HELICc"/>
    <property type="match status" value="1"/>
</dbReference>
<dbReference type="Gene3D" id="3.40.50.10810">
    <property type="entry name" value="Tandem AAA-ATPase domain"/>
    <property type="match status" value="1"/>
</dbReference>
<comment type="caution">
    <text evidence="10">The sequence shown here is derived from an EMBL/GenBank/DDBJ whole genome shotgun (WGS) entry which is preliminary data.</text>
</comment>
<evidence type="ECO:0000313" key="11">
    <source>
        <dbReference type="Proteomes" id="UP000631114"/>
    </source>
</evidence>
<dbReference type="InterPro" id="IPR049730">
    <property type="entry name" value="SNF2/RAD54-like_C"/>
</dbReference>
<evidence type="ECO:0000313" key="10">
    <source>
        <dbReference type="EMBL" id="KAF9619375.1"/>
    </source>
</evidence>
<dbReference type="EMBL" id="JADFTS010000002">
    <property type="protein sequence ID" value="KAF9619375.1"/>
    <property type="molecule type" value="Genomic_DNA"/>
</dbReference>
<dbReference type="GO" id="GO:0005524">
    <property type="term" value="F:ATP binding"/>
    <property type="evidence" value="ECO:0007669"/>
    <property type="project" value="UniProtKB-KW"/>
</dbReference>
<feature type="region of interest" description="Disordered" evidence="7">
    <location>
        <begin position="1"/>
        <end position="59"/>
    </location>
</feature>
<evidence type="ECO:0000256" key="1">
    <source>
        <dbReference type="ARBA" id="ARBA00004123"/>
    </source>
</evidence>
<dbReference type="GO" id="GO:0004386">
    <property type="term" value="F:helicase activity"/>
    <property type="evidence" value="ECO:0007669"/>
    <property type="project" value="UniProtKB-KW"/>
</dbReference>
<accession>A0A835M4Z2</accession>
<dbReference type="OrthoDB" id="9900844at2759"/>
<dbReference type="Proteomes" id="UP000631114">
    <property type="component" value="Unassembled WGS sequence"/>
</dbReference>
<dbReference type="GO" id="GO:0080188">
    <property type="term" value="P:gene silencing by siRNA-directed DNA methylation"/>
    <property type="evidence" value="ECO:0007669"/>
    <property type="project" value="InterPro"/>
</dbReference>
<reference evidence="10 11" key="1">
    <citation type="submission" date="2020-10" db="EMBL/GenBank/DDBJ databases">
        <title>The Coptis chinensis genome and diversification of protoberbering-type alkaloids.</title>
        <authorList>
            <person name="Wang B."/>
            <person name="Shu S."/>
            <person name="Song C."/>
            <person name="Liu Y."/>
        </authorList>
    </citation>
    <scope>NUCLEOTIDE SEQUENCE [LARGE SCALE GENOMIC DNA]</scope>
    <source>
        <strain evidence="10">HL-2020</strain>
        <tissue evidence="10">Leaf</tissue>
    </source>
</reference>
<organism evidence="10 11">
    <name type="scientific">Coptis chinensis</name>
    <dbReference type="NCBI Taxonomy" id="261450"/>
    <lineage>
        <taxon>Eukaryota</taxon>
        <taxon>Viridiplantae</taxon>
        <taxon>Streptophyta</taxon>
        <taxon>Embryophyta</taxon>
        <taxon>Tracheophyta</taxon>
        <taxon>Spermatophyta</taxon>
        <taxon>Magnoliopsida</taxon>
        <taxon>Ranunculales</taxon>
        <taxon>Ranunculaceae</taxon>
        <taxon>Coptidoideae</taxon>
        <taxon>Coptis</taxon>
    </lineage>
</organism>
<name>A0A835M4Z2_9MAGN</name>
<feature type="domain" description="Helicase C-terminal" evidence="9">
    <location>
        <begin position="509"/>
        <end position="695"/>
    </location>
</feature>
<dbReference type="Gene3D" id="3.40.50.300">
    <property type="entry name" value="P-loop containing nucleotide triphosphate hydrolases"/>
    <property type="match status" value="1"/>
</dbReference>
<dbReference type="SMART" id="SM00487">
    <property type="entry name" value="DEXDc"/>
    <property type="match status" value="1"/>
</dbReference>
<dbReference type="InterPro" id="IPR044567">
    <property type="entry name" value="CLSY/DRD1"/>
</dbReference>
<dbReference type="CDD" id="cd18793">
    <property type="entry name" value="SF2_C_SNF"/>
    <property type="match status" value="1"/>
</dbReference>
<dbReference type="PANTHER" id="PTHR45821:SF1">
    <property type="entry name" value="ATP-DEPENDENT HELICASE FAMILY PROTEIN-RELATED"/>
    <property type="match status" value="1"/>
</dbReference>
<dbReference type="GO" id="GO:0005634">
    <property type="term" value="C:nucleus"/>
    <property type="evidence" value="ECO:0007669"/>
    <property type="project" value="UniProtKB-SubCell"/>
</dbReference>
<evidence type="ECO:0000259" key="9">
    <source>
        <dbReference type="PROSITE" id="PS51194"/>
    </source>
</evidence>
<dbReference type="InterPro" id="IPR000330">
    <property type="entry name" value="SNF2_N"/>
</dbReference>
<sequence length="717" mass="81448">MHNQFQGTDIRESKVTREEQKTLNDEAEPEKDKGLYVGVQGNKLNHERSPQSDPDDGLGDIWREMSLALECSKDATGDTVENNVNEEKECGHSFVLKDDLGYVCRVCGVIRKSIDTIFDFQWGKVSKTTRTYMSEPQSTKEREECGASPFPGVNSSHDLAKFDISVHPRHMKQMKVHQLEGFNFLVRNLISDNPCGCILAHAPGSGKTFMLISFIQSFLAKYPQARPLVVLPKGILATWKKEFAIWQVEDFPLYDFYSSNALSREEQLMVLKEWVEHKGILFLGYSQFASIVSKSESSGSAVACHDILLQVPSILICDEGHTPRNEETDVLRSLAKVQTPRKVVLSGTLFQNHVKEVFNILNLVRPKFLKSDTSQIIKRRVMSRVQISSGRRQVKAGADALFFDTVEDTLQNDDNLRRKVTVRQDLREMTSNVLHYYKGDFLEELPGLVDFTVLLNLSPQQRRIIDSLKKVEQFKRTAIGSAVSLHPMLKEISEGPAVGDKGCRVNDEKLDKLLMKLDVRDGVKAKFFVNILGLCESSGEKLLVFCKYLLPMKFLERLVVRTKGWRVGKEIFMISGDSSPEEREESMERFNSSSDARIFFGSIQACGEGISLVGASRILIMDVHLNPSVTRQAIGRAFRPGQARKVFIYRLVASDSPEEANHHTSLRKELTSKLWFEWNEFSGNPNFEMEKVNLRNSGDEFWESPPLQEDVKDVYRR</sequence>
<evidence type="ECO:0000256" key="5">
    <source>
        <dbReference type="ARBA" id="ARBA00022840"/>
    </source>
</evidence>
<dbReference type="Pfam" id="PF00176">
    <property type="entry name" value="SNF2-rel_dom"/>
    <property type="match status" value="1"/>
</dbReference>
<protein>
    <submittedName>
        <fullName evidence="10">Uncharacterized protein</fullName>
    </submittedName>
</protein>
<keyword evidence="5" id="KW-0067">ATP-binding</keyword>
<dbReference type="PROSITE" id="PS51194">
    <property type="entry name" value="HELICASE_CTER"/>
    <property type="match status" value="1"/>
</dbReference>
<evidence type="ECO:0000256" key="3">
    <source>
        <dbReference type="ARBA" id="ARBA00022801"/>
    </source>
</evidence>
<evidence type="ECO:0000256" key="2">
    <source>
        <dbReference type="ARBA" id="ARBA00022741"/>
    </source>
</evidence>
<evidence type="ECO:0000256" key="6">
    <source>
        <dbReference type="ARBA" id="ARBA00023242"/>
    </source>
</evidence>
<dbReference type="GO" id="GO:0016787">
    <property type="term" value="F:hydrolase activity"/>
    <property type="evidence" value="ECO:0007669"/>
    <property type="project" value="UniProtKB-KW"/>
</dbReference>